<organism evidence="2 3">
    <name type="scientific">Thermothielavioides terrestris</name>
    <dbReference type="NCBI Taxonomy" id="2587410"/>
    <lineage>
        <taxon>Eukaryota</taxon>
        <taxon>Fungi</taxon>
        <taxon>Dikarya</taxon>
        <taxon>Ascomycota</taxon>
        <taxon>Pezizomycotina</taxon>
        <taxon>Sordariomycetes</taxon>
        <taxon>Sordariomycetidae</taxon>
        <taxon>Sordariales</taxon>
        <taxon>Chaetomiaceae</taxon>
        <taxon>Thermothielavioides</taxon>
    </lineage>
</organism>
<feature type="region of interest" description="Disordered" evidence="1">
    <location>
        <begin position="424"/>
        <end position="466"/>
    </location>
</feature>
<evidence type="ECO:0000313" key="2">
    <source>
        <dbReference type="EMBL" id="SPQ21540.1"/>
    </source>
</evidence>
<sequence>MVPTQDTSSRGRSPARGNNTVDDDDWSGYSDSESIASFSTVSYDFPTMDRQECAPGFRLKENEQDRPVYEAWNIDYYPEEREVVESVKVLGVKVENYQHIASSTHVTPQPSTQSELAAMHLRGLEDFRAKHKRCWATRPFRRKGKTYEQDLEERCRRLPSEVQDAITQLLLDRGNASSTRYRTRTWTVVVVREQLRRRFAQPDFTEVKQHKLRFWKKRGTEEPLRYTVVIRGVETKACVGEECINSFAPRSNPWMQADNAEIRRRLREERDRRDSPAGKRRVFSPPYYRTRDRARSLSPPAYRSRRGRYASPAPSSLDYRYESPPPYRRCTRSESPLPSPSPSARIRVMPRYDPRPFDEAPFPPTPPESYTPPPLVSAYYRPSATAPAPPFPPAPAPYYTTATTNPPYFLPRPAYAPMPLLPPRPCPRADPPPSPAPAALQPLPPPNHPTGPHAPAGGPFYPLHHPTAAAPTPAHCPACRATRPCPHFSGFLPCFRPVTPRGDHPPCLRCPPFAAADAVAAPFAAAAATSGATSPAAAAGPKPEAEAEAEAGAGAGAKAKGAGSPAPRPLRTLVVRRSSSASSSAGSSAGSSSSRVAPPPAPNPFSPLSTPELSTLGGGSVSGGSVAAPGTPRGDAGEEGAGAARRASVVSFAEEVSVVGGRTRPGRRGVKRGGRRLRVGIWMGIADCVM</sequence>
<feature type="compositionally biased region" description="Low complexity" evidence="1">
    <location>
        <begin position="533"/>
        <end position="542"/>
    </location>
</feature>
<feature type="compositionally biased region" description="Basic and acidic residues" evidence="1">
    <location>
        <begin position="266"/>
        <end position="277"/>
    </location>
</feature>
<feature type="compositionally biased region" description="Low complexity" evidence="1">
    <location>
        <begin position="450"/>
        <end position="466"/>
    </location>
</feature>
<feature type="compositionally biased region" description="Polar residues" evidence="1">
    <location>
        <begin position="1"/>
        <end position="20"/>
    </location>
</feature>
<feature type="region of interest" description="Disordered" evidence="1">
    <location>
        <begin position="1"/>
        <end position="30"/>
    </location>
</feature>
<dbReference type="Proteomes" id="UP000289323">
    <property type="component" value="Unassembled WGS sequence"/>
</dbReference>
<name>A0A446BG96_9PEZI</name>
<gene>
    <name evidence="2" type="ORF">TT172_LOCUS3959</name>
</gene>
<protein>
    <submittedName>
        <fullName evidence="2">9689f04a-9b22-4d14-b8c3-a76173800c3e</fullName>
    </submittedName>
</protein>
<evidence type="ECO:0000313" key="3">
    <source>
        <dbReference type="Proteomes" id="UP000289323"/>
    </source>
</evidence>
<proteinExistence type="predicted"/>
<feature type="compositionally biased region" description="Low complexity" evidence="1">
    <location>
        <begin position="606"/>
        <end position="615"/>
    </location>
</feature>
<dbReference type="AlphaFoldDB" id="A0A446BG96"/>
<feature type="region of interest" description="Disordered" evidence="1">
    <location>
        <begin position="533"/>
        <end position="647"/>
    </location>
</feature>
<feature type="compositionally biased region" description="Low complexity" evidence="1">
    <location>
        <begin position="550"/>
        <end position="596"/>
    </location>
</feature>
<evidence type="ECO:0000256" key="1">
    <source>
        <dbReference type="SAM" id="MobiDB-lite"/>
    </source>
</evidence>
<feature type="compositionally biased region" description="Low complexity" evidence="1">
    <location>
        <begin position="623"/>
        <end position="634"/>
    </location>
</feature>
<dbReference type="EMBL" id="OUUZ01000008">
    <property type="protein sequence ID" value="SPQ21540.1"/>
    <property type="molecule type" value="Genomic_DNA"/>
</dbReference>
<feature type="region of interest" description="Disordered" evidence="1">
    <location>
        <begin position="266"/>
        <end position="369"/>
    </location>
</feature>
<accession>A0A446BG96</accession>
<reference evidence="2 3" key="1">
    <citation type="submission" date="2018-04" db="EMBL/GenBank/DDBJ databases">
        <authorList>
            <person name="Huttner S."/>
            <person name="Dainat J."/>
        </authorList>
    </citation>
    <scope>NUCLEOTIDE SEQUENCE [LARGE SCALE GENOMIC DNA]</scope>
</reference>
<feature type="compositionally biased region" description="Pro residues" evidence="1">
    <location>
        <begin position="424"/>
        <end position="449"/>
    </location>
</feature>